<keyword evidence="2" id="KW-1185">Reference proteome</keyword>
<accession>A0ABP9P1A3</accession>
<dbReference type="InterPro" id="IPR036514">
    <property type="entry name" value="SGNH_hydro_sf"/>
</dbReference>
<keyword evidence="1" id="KW-0378">Hydrolase</keyword>
<proteinExistence type="predicted"/>
<protein>
    <submittedName>
        <fullName evidence="1">SGNH/GDSL hydrolase family protein</fullName>
    </submittedName>
</protein>
<dbReference type="SUPFAM" id="SSF52266">
    <property type="entry name" value="SGNH hydrolase"/>
    <property type="match status" value="1"/>
</dbReference>
<evidence type="ECO:0000313" key="2">
    <source>
        <dbReference type="Proteomes" id="UP001499852"/>
    </source>
</evidence>
<dbReference type="Gene3D" id="3.40.50.1110">
    <property type="entry name" value="SGNH hydrolase"/>
    <property type="match status" value="1"/>
</dbReference>
<comment type="caution">
    <text evidence="1">The sequence shown here is derived from an EMBL/GenBank/DDBJ whole genome shotgun (WGS) entry which is preliminary data.</text>
</comment>
<dbReference type="GO" id="GO:0016787">
    <property type="term" value="F:hydrolase activity"/>
    <property type="evidence" value="ECO:0007669"/>
    <property type="project" value="UniProtKB-KW"/>
</dbReference>
<gene>
    <name evidence="1" type="ORF">GCM10023213_17540</name>
</gene>
<name>A0ABP9P1A3_9BACT</name>
<reference evidence="2" key="1">
    <citation type="journal article" date="2019" name="Int. J. Syst. Evol. Microbiol.">
        <title>The Global Catalogue of Microorganisms (GCM) 10K type strain sequencing project: providing services to taxonomists for standard genome sequencing and annotation.</title>
        <authorList>
            <consortium name="The Broad Institute Genomics Platform"/>
            <consortium name="The Broad Institute Genome Sequencing Center for Infectious Disease"/>
            <person name="Wu L."/>
            <person name="Ma J."/>
        </authorList>
    </citation>
    <scope>NUCLEOTIDE SEQUENCE [LARGE SCALE GENOMIC DNA]</scope>
    <source>
        <strain evidence="2">JCM 18053</strain>
    </source>
</reference>
<dbReference type="Proteomes" id="UP001499852">
    <property type="component" value="Unassembled WGS sequence"/>
</dbReference>
<sequence>MAHDQSGVTDPYDSRLMTFRTRLLLPFFGLLAGLNLNSPPSLKAQESKVGSSYTKVLFLGNSITKHGPKADIDWTGNWGMAATSEANDYVHQVMSGLTARQRTAPAMLVKNIADFERAHVGYDLDGKLAEAFAFKADLIILAIGENVPALKTDEAKAAFKAETMKLLQKLQGEHKPTILVRSCFWANTIKDQILQECCEAVGGIFVNISTLGKEEANYGRAERPYKHSGVANHPGDKGMKAIAEAILAALPKS</sequence>
<organism evidence="1 2">
    <name type="scientific">Prosthecobacter algae</name>
    <dbReference type="NCBI Taxonomy" id="1144682"/>
    <lineage>
        <taxon>Bacteria</taxon>
        <taxon>Pseudomonadati</taxon>
        <taxon>Verrucomicrobiota</taxon>
        <taxon>Verrucomicrobiia</taxon>
        <taxon>Verrucomicrobiales</taxon>
        <taxon>Verrucomicrobiaceae</taxon>
        <taxon>Prosthecobacter</taxon>
    </lineage>
</organism>
<evidence type="ECO:0000313" key="1">
    <source>
        <dbReference type="EMBL" id="GAA5138551.1"/>
    </source>
</evidence>
<dbReference type="EMBL" id="BAABIA010000003">
    <property type="protein sequence ID" value="GAA5138551.1"/>
    <property type="molecule type" value="Genomic_DNA"/>
</dbReference>